<keyword evidence="2" id="KW-1185">Reference proteome</keyword>
<accession>A0A0N0DAH9</accession>
<dbReference type="Proteomes" id="UP000037904">
    <property type="component" value="Unassembled WGS sequence"/>
</dbReference>
<evidence type="ECO:0000313" key="2">
    <source>
        <dbReference type="Proteomes" id="UP000037904"/>
    </source>
</evidence>
<name>A0A0N0DAH9_FUSLA</name>
<dbReference type="AlphaFoldDB" id="A0A0N0DAH9"/>
<dbReference type="EMBL" id="JXCE01001281">
    <property type="protein sequence ID" value="KPA35295.1"/>
    <property type="molecule type" value="Genomic_DNA"/>
</dbReference>
<organism evidence="1 2">
    <name type="scientific">Fusarium langsethiae</name>
    <dbReference type="NCBI Taxonomy" id="179993"/>
    <lineage>
        <taxon>Eukaryota</taxon>
        <taxon>Fungi</taxon>
        <taxon>Dikarya</taxon>
        <taxon>Ascomycota</taxon>
        <taxon>Pezizomycotina</taxon>
        <taxon>Sordariomycetes</taxon>
        <taxon>Hypocreomycetidae</taxon>
        <taxon>Hypocreales</taxon>
        <taxon>Nectriaceae</taxon>
        <taxon>Fusarium</taxon>
    </lineage>
</organism>
<protein>
    <submittedName>
        <fullName evidence="1">Uncharacterized protein</fullName>
    </submittedName>
</protein>
<reference evidence="1 2" key="1">
    <citation type="submission" date="2015-04" db="EMBL/GenBank/DDBJ databases">
        <title>The draft genome sequence of Fusarium langsethiae, a T-2/HT-2 mycotoxin producer.</title>
        <authorList>
            <person name="Lysoe E."/>
            <person name="Divon H.H."/>
            <person name="Terzi V."/>
            <person name="Orru L."/>
            <person name="Lamontanara A."/>
            <person name="Kolseth A.-K."/>
            <person name="Frandsen R.J."/>
            <person name="Nielsen K."/>
            <person name="Thrane U."/>
        </authorList>
    </citation>
    <scope>NUCLEOTIDE SEQUENCE [LARGE SCALE GENOMIC DNA]</scope>
    <source>
        <strain evidence="1 2">Fl201059</strain>
    </source>
</reference>
<comment type="caution">
    <text evidence="1">The sequence shown here is derived from an EMBL/GenBank/DDBJ whole genome shotgun (WGS) entry which is preliminary data.</text>
</comment>
<sequence length="328" mass="36983">SGSHEDLGRTYSRTNVAALLNTLMDLHDCSTEEGMGFAAYVVWQLMLDNDTSEIFKAPPDFLQDGIKAWERSSQERINFDLAICKKMANRHRCRYDLVYTEKGHFGRALRREGDEDLVVTVVGGCEDLVLLRKSSIGGDTRYEYFSKKDHLFVVFGGRVGDASSTRAIQTTTTQILPHHNIAFITLFLNFLERFNRLIKMSVEYAEPVEQLFLDLPVNQVLQRDGVQVVEPWASQYVDAIQDTRYGDAIWARYHIFGEVVDGSIEGLTVLESITQDAMGYKKHAPEQYAEAVSFYKGTSSADGHTDVIEVILRVDGEDLTGKYIPESG</sequence>
<feature type="non-terminal residue" evidence="1">
    <location>
        <position position="1"/>
    </location>
</feature>
<gene>
    <name evidence="1" type="ORF">FLAG1_12020</name>
</gene>
<evidence type="ECO:0000313" key="1">
    <source>
        <dbReference type="EMBL" id="KPA35295.1"/>
    </source>
</evidence>
<proteinExistence type="predicted"/>